<protein>
    <submittedName>
        <fullName evidence="4">1245_t:CDS:1</fullName>
    </submittedName>
</protein>
<comment type="similarity">
    <text evidence="1">Belongs to the short-chain dehydrogenases/reductases (SDR) family.</text>
</comment>
<keyword evidence="3" id="KW-0472">Membrane</keyword>
<keyword evidence="3" id="KW-1133">Transmembrane helix</keyword>
<dbReference type="Gene3D" id="3.40.50.720">
    <property type="entry name" value="NAD(P)-binding Rossmann-like Domain"/>
    <property type="match status" value="1"/>
</dbReference>
<keyword evidence="5" id="KW-1185">Reference proteome</keyword>
<comment type="caution">
    <text evidence="4">The sequence shown here is derived from an EMBL/GenBank/DDBJ whole genome shotgun (WGS) entry which is preliminary data.</text>
</comment>
<feature type="transmembrane region" description="Helical" evidence="3">
    <location>
        <begin position="20"/>
        <end position="43"/>
    </location>
</feature>
<name>A0ABN7WGQ6_GIGMA</name>
<evidence type="ECO:0000256" key="3">
    <source>
        <dbReference type="SAM" id="Phobius"/>
    </source>
</evidence>
<evidence type="ECO:0000256" key="2">
    <source>
        <dbReference type="ARBA" id="ARBA00023002"/>
    </source>
</evidence>
<evidence type="ECO:0000256" key="1">
    <source>
        <dbReference type="ARBA" id="ARBA00006484"/>
    </source>
</evidence>
<dbReference type="InterPro" id="IPR036291">
    <property type="entry name" value="NAD(P)-bd_dom_sf"/>
</dbReference>
<gene>
    <name evidence="4" type="ORF">GMARGA_LOCUS30818</name>
</gene>
<dbReference type="Pfam" id="PF00106">
    <property type="entry name" value="adh_short"/>
    <property type="match status" value="1"/>
</dbReference>
<keyword evidence="3" id="KW-0812">Transmembrane</keyword>
<feature type="non-terminal residue" evidence="4">
    <location>
        <position position="1"/>
    </location>
</feature>
<dbReference type="PANTHER" id="PTHR44196:SF1">
    <property type="entry name" value="DEHYDROGENASE_REDUCTASE SDR FAMILY MEMBER 7B"/>
    <property type="match status" value="1"/>
</dbReference>
<dbReference type="PRINTS" id="PR00081">
    <property type="entry name" value="GDHRDH"/>
</dbReference>
<organism evidence="4 5">
    <name type="scientific">Gigaspora margarita</name>
    <dbReference type="NCBI Taxonomy" id="4874"/>
    <lineage>
        <taxon>Eukaryota</taxon>
        <taxon>Fungi</taxon>
        <taxon>Fungi incertae sedis</taxon>
        <taxon>Mucoromycota</taxon>
        <taxon>Glomeromycotina</taxon>
        <taxon>Glomeromycetes</taxon>
        <taxon>Diversisporales</taxon>
        <taxon>Gigasporaceae</taxon>
        <taxon>Gigaspora</taxon>
    </lineage>
</organism>
<feature type="non-terminal residue" evidence="4">
    <location>
        <position position="358"/>
    </location>
</feature>
<accession>A0ABN7WGQ6</accession>
<keyword evidence="2" id="KW-0560">Oxidoreductase</keyword>
<dbReference type="InterPro" id="IPR002347">
    <property type="entry name" value="SDR_fam"/>
</dbReference>
<dbReference type="SUPFAM" id="SSF51735">
    <property type="entry name" value="NAD(P)-binding Rossmann-fold domains"/>
    <property type="match status" value="1"/>
</dbReference>
<proteinExistence type="inferred from homology"/>
<sequence>NLKMTIIPPLTVPDILQPLIQAWVTWFTTTFISLPIATFIMWWDVPRCIYGFLFRERPRVILITGVDTNIGEKFALEYAKHGNTLGLLSSDKYKLNRLVDECNKRGAEALSLHCDISNLELLRDTVEEFINERPIDLLIANTSQIDTIQDGATRWEDMFEQVIVTNINGIIGVIMSTYKRMQDRGKGQIAIVNPTAGHFSIPQMIYHNMTKSALLAFSRDFRYLARKHNINVSIISPGLIDIPITTKALLPISNFQFLFASANSLVSISKMQLQMGNFEIVWPFLETLPAYACQTLPPRILNIITYFVGLICEFFARINEAPRLELQEKLVNADAGETTCETSETNYNNQSETQFETM</sequence>
<dbReference type="EMBL" id="CAJVQB010044412">
    <property type="protein sequence ID" value="CAG8831880.1"/>
    <property type="molecule type" value="Genomic_DNA"/>
</dbReference>
<dbReference type="PANTHER" id="PTHR44196">
    <property type="entry name" value="DEHYDROGENASE/REDUCTASE SDR FAMILY MEMBER 7B"/>
    <property type="match status" value="1"/>
</dbReference>
<evidence type="ECO:0000313" key="4">
    <source>
        <dbReference type="EMBL" id="CAG8831880.1"/>
    </source>
</evidence>
<evidence type="ECO:0000313" key="5">
    <source>
        <dbReference type="Proteomes" id="UP000789901"/>
    </source>
</evidence>
<dbReference type="Proteomes" id="UP000789901">
    <property type="component" value="Unassembled WGS sequence"/>
</dbReference>
<reference evidence="4 5" key="1">
    <citation type="submission" date="2021-06" db="EMBL/GenBank/DDBJ databases">
        <authorList>
            <person name="Kallberg Y."/>
            <person name="Tangrot J."/>
            <person name="Rosling A."/>
        </authorList>
    </citation>
    <scope>NUCLEOTIDE SEQUENCE [LARGE SCALE GENOMIC DNA]</scope>
    <source>
        <strain evidence="4 5">120-4 pot B 10/14</strain>
    </source>
</reference>